<comment type="caution">
    <text evidence="2">The sequence shown here is derived from an EMBL/GenBank/DDBJ whole genome shotgun (WGS) entry which is preliminary data.</text>
</comment>
<dbReference type="InterPro" id="IPR036345">
    <property type="entry name" value="ExoRNase_PH_dom2_sf"/>
</dbReference>
<evidence type="ECO:0000259" key="1">
    <source>
        <dbReference type="Pfam" id="PF01138"/>
    </source>
</evidence>
<dbReference type="InterPro" id="IPR027408">
    <property type="entry name" value="PNPase/RNase_PH_dom_sf"/>
</dbReference>
<dbReference type="PANTHER" id="PTHR21166:SF2">
    <property type="entry name" value="CELL DIVISION CONTROL PROTEIN 24 OB DOMAIN-CONTAINING PROTEIN-RELATED"/>
    <property type="match status" value="1"/>
</dbReference>
<evidence type="ECO:0000313" key="3">
    <source>
        <dbReference type="Proteomes" id="UP000192596"/>
    </source>
</evidence>
<dbReference type="InParanoid" id="A0A1V8S9A8"/>
<dbReference type="GO" id="GO:0008310">
    <property type="term" value="F:single-stranded DNA 3'-5' DNA exonuclease activity"/>
    <property type="evidence" value="ECO:0007669"/>
    <property type="project" value="TreeGrafter"/>
</dbReference>
<accession>A0A1V8S9A8</accession>
<dbReference type="PANTHER" id="PTHR21166">
    <property type="entry name" value="CELL DIVISION CONTROL PROTEIN 24 OB DOMAIN-CONTAINING PROTEIN-RELATED"/>
    <property type="match status" value="1"/>
</dbReference>
<dbReference type="AlphaFoldDB" id="A0A1V8S9A8"/>
<sequence>MPHITTSPLQRADGSATFTSNLYSILAGVNGPVEVQRRDELPEEAYIEVNIRPGSGVGTPRERHLESIVASVLHSVILVHLHPRMLIQVTLQVLQEPSEKLMKGRGEVALLPSLLNAAFLALVDGGIPLETTMSAVLVAVDATSGVVTEPSIKELLACKSVHALAYDMQGDLLLDQSTGVFDMATWENVADLASQRCKSAITGSQDIDEMRDEEQYAEPWLRNTLEKKPRPENFDSLRPIWVSATSQVVLQHRKLFNAALLNASIQAFFQPTPSTSRVKPIHDPAHSTETVGDGFTANELQTALKPALSSPRDTWHPAAEYAECEIRDLQPGPRAVTFMGRVANIFDVGVGTGKTPKSAKGCVKLCVKDERAAVTVRVWWADEARYLAGLGKVRLGALVSVWTNHISNGEAGNLSSMAAPLFASLFPERDRSCHLMIHSRSDDGIMLKRPLGHSDSRPLTGLMTLQNFIDGGYDVIDAKILVVVKSLGMRKKIERKDTSVVENMNIVVHDDTAEANLGLWGTVCCSPGTTLSVAPAEGVAADTLNPNPDAAKAAEPWKPGETVLLLQAPGFKLGRFTYLNLTSTTLVDVDPAMKDAVWLRNWALRQKCREAVNPPFPRGVLDLELLEHSPLRCRYSLADLDDFARAAPGETFQGYLSVIVMEVRLFENYKRQMLFAGECCCMPLYANALAATCKECDKSVNLRLNPKLLNQVIDETGAVSGGKLLLSDQAWTELLGRIPAQLLQMSCGQIKYLADRILFGRLTLVFGWTGDESKAGGRICVMGVRPG</sequence>
<dbReference type="InterPro" id="IPR052469">
    <property type="entry name" value="MEIOB"/>
</dbReference>
<reference evidence="3" key="1">
    <citation type="submission" date="2017-03" db="EMBL/GenBank/DDBJ databases">
        <title>Genomes of endolithic fungi from Antarctica.</title>
        <authorList>
            <person name="Coleine C."/>
            <person name="Masonjones S."/>
            <person name="Stajich J.E."/>
        </authorList>
    </citation>
    <scope>NUCLEOTIDE SEQUENCE [LARGE SCALE GENOMIC DNA]</scope>
    <source>
        <strain evidence="3">CCFEE 5527</strain>
    </source>
</reference>
<dbReference type="CDD" id="cd11372">
    <property type="entry name" value="RNase_PH_RRP46"/>
    <property type="match status" value="1"/>
</dbReference>
<dbReference type="Gene3D" id="3.30.230.70">
    <property type="entry name" value="GHMP Kinase, N-terminal domain"/>
    <property type="match status" value="1"/>
</dbReference>
<organism evidence="2 3">
    <name type="scientific">Cryoendolithus antarcticus</name>
    <dbReference type="NCBI Taxonomy" id="1507870"/>
    <lineage>
        <taxon>Eukaryota</taxon>
        <taxon>Fungi</taxon>
        <taxon>Dikarya</taxon>
        <taxon>Ascomycota</taxon>
        <taxon>Pezizomycotina</taxon>
        <taxon>Dothideomycetes</taxon>
        <taxon>Dothideomycetidae</taxon>
        <taxon>Cladosporiales</taxon>
        <taxon>Cladosporiaceae</taxon>
        <taxon>Cryoendolithus</taxon>
    </lineage>
</organism>
<dbReference type="OrthoDB" id="3248508at2759"/>
<gene>
    <name evidence="2" type="ORF">B0A48_18228</name>
</gene>
<dbReference type="Proteomes" id="UP000192596">
    <property type="component" value="Unassembled WGS sequence"/>
</dbReference>
<evidence type="ECO:0000313" key="2">
    <source>
        <dbReference type="EMBL" id="OQN95629.1"/>
    </source>
</evidence>
<dbReference type="GO" id="GO:0000712">
    <property type="term" value="P:resolution of meiotic recombination intermediates"/>
    <property type="evidence" value="ECO:0007669"/>
    <property type="project" value="TreeGrafter"/>
</dbReference>
<protein>
    <recommendedName>
        <fullName evidence="1">Exoribonuclease phosphorolytic domain-containing protein</fullName>
    </recommendedName>
</protein>
<dbReference type="InterPro" id="IPR001247">
    <property type="entry name" value="ExoRNase_PH_dom1"/>
</dbReference>
<dbReference type="EMBL" id="NAJO01000083">
    <property type="protein sequence ID" value="OQN95629.1"/>
    <property type="molecule type" value="Genomic_DNA"/>
</dbReference>
<dbReference type="GO" id="GO:0000176">
    <property type="term" value="C:nuclear exosome (RNase complex)"/>
    <property type="evidence" value="ECO:0007669"/>
    <property type="project" value="UniProtKB-ARBA"/>
</dbReference>
<dbReference type="GO" id="GO:0003697">
    <property type="term" value="F:single-stranded DNA binding"/>
    <property type="evidence" value="ECO:0007669"/>
    <property type="project" value="TreeGrafter"/>
</dbReference>
<dbReference type="InterPro" id="IPR020568">
    <property type="entry name" value="Ribosomal_Su5_D2-typ_SF"/>
</dbReference>
<dbReference type="SUPFAM" id="SSF54211">
    <property type="entry name" value="Ribosomal protein S5 domain 2-like"/>
    <property type="match status" value="1"/>
</dbReference>
<dbReference type="SUPFAM" id="SSF55666">
    <property type="entry name" value="Ribonuclease PH domain 2-like"/>
    <property type="match status" value="1"/>
</dbReference>
<feature type="domain" description="Exoribonuclease phosphorolytic" evidence="1">
    <location>
        <begin position="4"/>
        <end position="128"/>
    </location>
</feature>
<keyword evidence="3" id="KW-1185">Reference proteome</keyword>
<dbReference type="Pfam" id="PF01138">
    <property type="entry name" value="RNase_PH"/>
    <property type="match status" value="1"/>
</dbReference>
<dbReference type="STRING" id="1507870.A0A1V8S9A8"/>
<proteinExistence type="predicted"/>
<name>A0A1V8S9A8_9PEZI</name>